<proteinExistence type="predicted"/>
<dbReference type="InterPro" id="IPR052514">
    <property type="entry name" value="SAM-dependent_MTase"/>
</dbReference>
<dbReference type="PANTHER" id="PTHR34203">
    <property type="entry name" value="METHYLTRANSFERASE, FKBM FAMILY PROTEIN"/>
    <property type="match status" value="1"/>
</dbReference>
<dbReference type="Proteomes" id="UP000175669">
    <property type="component" value="Unassembled WGS sequence"/>
</dbReference>
<dbReference type="RefSeq" id="WP_070117995.1">
    <property type="nucleotide sequence ID" value="NZ_MASR01000001.1"/>
</dbReference>
<dbReference type="InterPro" id="IPR006342">
    <property type="entry name" value="FkbM_mtfrase"/>
</dbReference>
<dbReference type="InterPro" id="IPR029063">
    <property type="entry name" value="SAM-dependent_MTases_sf"/>
</dbReference>
<keyword evidence="3" id="KW-1185">Reference proteome</keyword>
<dbReference type="Gene3D" id="3.40.50.150">
    <property type="entry name" value="Vaccinia Virus protein VP39"/>
    <property type="match status" value="1"/>
</dbReference>
<dbReference type="EMBL" id="MASR01000001">
    <property type="protein sequence ID" value="OFE13777.1"/>
    <property type="molecule type" value="Genomic_DNA"/>
</dbReference>
<evidence type="ECO:0000259" key="1">
    <source>
        <dbReference type="Pfam" id="PF05050"/>
    </source>
</evidence>
<dbReference type="NCBIfam" id="TIGR01444">
    <property type="entry name" value="fkbM_fam"/>
    <property type="match status" value="1"/>
</dbReference>
<dbReference type="SUPFAM" id="SSF53335">
    <property type="entry name" value="S-adenosyl-L-methionine-dependent methyltransferases"/>
    <property type="match status" value="1"/>
</dbReference>
<name>A0A1E8CNE9_9GAMM</name>
<evidence type="ECO:0000313" key="2">
    <source>
        <dbReference type="EMBL" id="OFE13777.1"/>
    </source>
</evidence>
<evidence type="ECO:0000313" key="3">
    <source>
        <dbReference type="Proteomes" id="UP000175669"/>
    </source>
</evidence>
<sequence length="244" mass="28528">MNWYRWKRRLLWPYIVVQRYRMRGKTDFIRSALELHYYRPAFYRFISATIENPDIMYDVPIGQGGVVLDVGAYIGDWCARIIELHQPRHLYLFEPEPGSVGRLQKRFADNDSVTLHAVGLGAADGSLAFVTRGMGSTFYDTGDTNGGGEDVEYLPIRDVAAVLDELADKQIDLMKLNIEGGEYDVLERMLEKGQVARVHCFMIQFHEWLDGAHGRRNRIRQALRRTHREVWDYPFVWEQWVRKD</sequence>
<accession>A0A1E8CNE9</accession>
<gene>
    <name evidence="2" type="ORF">PHACT_12060</name>
</gene>
<protein>
    <recommendedName>
        <fullName evidence="1">Methyltransferase FkbM domain-containing protein</fullName>
    </recommendedName>
</protein>
<dbReference type="Pfam" id="PF05050">
    <property type="entry name" value="Methyltransf_21"/>
    <property type="match status" value="1"/>
</dbReference>
<dbReference type="AlphaFoldDB" id="A0A1E8CNE9"/>
<feature type="domain" description="Methyltransferase FkbM" evidence="1">
    <location>
        <begin position="69"/>
        <end position="209"/>
    </location>
</feature>
<dbReference type="STRING" id="1524254.PHACT_12060"/>
<reference evidence="3" key="1">
    <citation type="submission" date="2016-07" db="EMBL/GenBank/DDBJ databases">
        <authorList>
            <person name="Florea S."/>
            <person name="Webb J.S."/>
            <person name="Jaromczyk J."/>
            <person name="Schardl C.L."/>
        </authorList>
    </citation>
    <scope>NUCLEOTIDE SEQUENCE [LARGE SCALE GENOMIC DNA]</scope>
    <source>
        <strain evidence="3">KCTC 42131</strain>
    </source>
</reference>
<dbReference type="OrthoDB" id="4104638at2"/>
<organism evidence="2 3">
    <name type="scientific">Pseudohongiella acticola</name>
    <dbReference type="NCBI Taxonomy" id="1524254"/>
    <lineage>
        <taxon>Bacteria</taxon>
        <taxon>Pseudomonadati</taxon>
        <taxon>Pseudomonadota</taxon>
        <taxon>Gammaproteobacteria</taxon>
        <taxon>Pseudomonadales</taxon>
        <taxon>Pseudohongiellaceae</taxon>
        <taxon>Pseudohongiella</taxon>
    </lineage>
</organism>
<dbReference type="PANTHER" id="PTHR34203:SF15">
    <property type="entry name" value="SLL1173 PROTEIN"/>
    <property type="match status" value="1"/>
</dbReference>
<comment type="caution">
    <text evidence="2">The sequence shown here is derived from an EMBL/GenBank/DDBJ whole genome shotgun (WGS) entry which is preliminary data.</text>
</comment>